<dbReference type="SMART" id="SM00382">
    <property type="entry name" value="AAA"/>
    <property type="match status" value="1"/>
</dbReference>
<dbReference type="EMBL" id="SMBZ01000008">
    <property type="protein sequence ID" value="TCV18776.1"/>
    <property type="molecule type" value="Genomic_DNA"/>
</dbReference>
<dbReference type="InterPro" id="IPR027417">
    <property type="entry name" value="P-loop_NTPase"/>
</dbReference>
<evidence type="ECO:0000313" key="5">
    <source>
        <dbReference type="EMBL" id="TCV18776.1"/>
    </source>
</evidence>
<dbReference type="OrthoDB" id="9785229at2"/>
<keyword evidence="6" id="KW-1185">Reference proteome</keyword>
<dbReference type="AlphaFoldDB" id="A0A4R3VUZ9"/>
<keyword evidence="2" id="KW-0547">Nucleotide-binding</keyword>
<keyword evidence="1" id="KW-0813">Transport</keyword>
<dbReference type="Pfam" id="PF00005">
    <property type="entry name" value="ABC_tran"/>
    <property type="match status" value="1"/>
</dbReference>
<comment type="caution">
    <text evidence="5">The sequence shown here is derived from an EMBL/GenBank/DDBJ whole genome shotgun (WGS) entry which is preliminary data.</text>
</comment>
<dbReference type="InterPro" id="IPR051782">
    <property type="entry name" value="ABC_Transporter_VariousFunc"/>
</dbReference>
<feature type="domain" description="ABC transporter" evidence="4">
    <location>
        <begin position="8"/>
        <end position="223"/>
    </location>
</feature>
<sequence length="227" mass="25919">MDGTIKQLYADSIAFSYDVSEPVLTGVYIQCHAGEVVALLGRNGCGKSTLMKIIFGTVKPNFGYIKINDKRYTKGYLSKEVCYLPQHKFMPSYLHVKQVIRLMIKDASKRETLSQDEIIRKVINQKIAELSVGEQRYLELMLLLQQDADFYLLDEPFSGVAPHMKEKIQQLIRTHLPDKGFIISDHHYNSVLDIASRIVLLQNGGCRSIHTKKDLETFYVPEGTFDE</sequence>
<evidence type="ECO:0000259" key="4">
    <source>
        <dbReference type="PROSITE" id="PS50893"/>
    </source>
</evidence>
<dbReference type="InterPro" id="IPR003439">
    <property type="entry name" value="ABC_transporter-like_ATP-bd"/>
</dbReference>
<dbReference type="PROSITE" id="PS50893">
    <property type="entry name" value="ABC_TRANSPORTER_2"/>
    <property type="match status" value="1"/>
</dbReference>
<dbReference type="Gene3D" id="3.40.50.300">
    <property type="entry name" value="P-loop containing nucleotide triphosphate hydrolases"/>
    <property type="match status" value="1"/>
</dbReference>
<reference evidence="5 6" key="1">
    <citation type="submission" date="2019-03" db="EMBL/GenBank/DDBJ databases">
        <title>Genomic Encyclopedia of Type Strains, Phase IV (KMG-IV): sequencing the most valuable type-strain genomes for metagenomic binning, comparative biology and taxonomic classification.</title>
        <authorList>
            <person name="Goeker M."/>
        </authorList>
    </citation>
    <scope>NUCLEOTIDE SEQUENCE [LARGE SCALE GENOMIC DNA]</scope>
    <source>
        <strain evidence="5 6">DSM 22362</strain>
    </source>
</reference>
<evidence type="ECO:0000256" key="1">
    <source>
        <dbReference type="ARBA" id="ARBA00022448"/>
    </source>
</evidence>
<dbReference type="Proteomes" id="UP000295197">
    <property type="component" value="Unassembled WGS sequence"/>
</dbReference>
<accession>A0A4R3VUZ9</accession>
<evidence type="ECO:0000256" key="2">
    <source>
        <dbReference type="ARBA" id="ARBA00022741"/>
    </source>
</evidence>
<organism evidence="5 6">
    <name type="scientific">Sphingobacterium alimentarium</name>
    <dbReference type="NCBI Taxonomy" id="797292"/>
    <lineage>
        <taxon>Bacteria</taxon>
        <taxon>Pseudomonadati</taxon>
        <taxon>Bacteroidota</taxon>
        <taxon>Sphingobacteriia</taxon>
        <taxon>Sphingobacteriales</taxon>
        <taxon>Sphingobacteriaceae</taxon>
        <taxon>Sphingobacterium</taxon>
    </lineage>
</organism>
<name>A0A4R3VUZ9_9SPHI</name>
<dbReference type="GO" id="GO:0005524">
    <property type="term" value="F:ATP binding"/>
    <property type="evidence" value="ECO:0007669"/>
    <property type="project" value="UniProtKB-KW"/>
</dbReference>
<gene>
    <name evidence="5" type="ORF">EDC17_100825</name>
</gene>
<evidence type="ECO:0000313" key="6">
    <source>
        <dbReference type="Proteomes" id="UP000295197"/>
    </source>
</evidence>
<dbReference type="PANTHER" id="PTHR42939">
    <property type="entry name" value="ABC TRANSPORTER ATP-BINDING PROTEIN ALBC-RELATED"/>
    <property type="match status" value="1"/>
</dbReference>
<dbReference type="InterPro" id="IPR003593">
    <property type="entry name" value="AAA+_ATPase"/>
</dbReference>
<keyword evidence="3" id="KW-0067">ATP-binding</keyword>
<dbReference type="SUPFAM" id="SSF52540">
    <property type="entry name" value="P-loop containing nucleoside triphosphate hydrolases"/>
    <property type="match status" value="1"/>
</dbReference>
<evidence type="ECO:0000256" key="3">
    <source>
        <dbReference type="ARBA" id="ARBA00022840"/>
    </source>
</evidence>
<dbReference type="PANTHER" id="PTHR42939:SF1">
    <property type="entry name" value="ABC TRANSPORTER ATP-BINDING PROTEIN ALBC-RELATED"/>
    <property type="match status" value="1"/>
</dbReference>
<protein>
    <submittedName>
        <fullName evidence="5">ABC-type multidrug transport system ATPase subunit</fullName>
    </submittedName>
</protein>
<dbReference type="RefSeq" id="WP_132776975.1">
    <property type="nucleotide sequence ID" value="NZ_SMBZ01000008.1"/>
</dbReference>
<proteinExistence type="predicted"/>
<dbReference type="GO" id="GO:0016887">
    <property type="term" value="F:ATP hydrolysis activity"/>
    <property type="evidence" value="ECO:0007669"/>
    <property type="project" value="InterPro"/>
</dbReference>